<comment type="caution">
    <text evidence="2">The sequence shown here is derived from an EMBL/GenBank/DDBJ whole genome shotgun (WGS) entry which is preliminary data.</text>
</comment>
<evidence type="ECO:0000256" key="1">
    <source>
        <dbReference type="SAM" id="SignalP"/>
    </source>
</evidence>
<dbReference type="Proteomes" id="UP000613030">
    <property type="component" value="Unassembled WGS sequence"/>
</dbReference>
<gene>
    <name evidence="2" type="ORF">JI741_06645</name>
</gene>
<keyword evidence="3" id="KW-1185">Reference proteome</keyword>
<proteinExistence type="predicted"/>
<protein>
    <submittedName>
        <fullName evidence="2">DUF3078 domain-containing protein</fullName>
    </submittedName>
</protein>
<name>A0ABS1KN54_9BACT</name>
<feature type="chain" id="PRO_5046975230" evidence="1">
    <location>
        <begin position="26"/>
        <end position="309"/>
    </location>
</feature>
<reference evidence="2 3" key="1">
    <citation type="submission" date="2021-01" db="EMBL/GenBank/DDBJ databases">
        <title>Chryseolinea sp. Jin1 Genome sequencing and assembly.</title>
        <authorList>
            <person name="Kim I."/>
        </authorList>
    </citation>
    <scope>NUCLEOTIDE SEQUENCE [LARGE SCALE GENOMIC DNA]</scope>
    <source>
        <strain evidence="2 3">Jin1</strain>
    </source>
</reference>
<dbReference type="Pfam" id="PF11276">
    <property type="entry name" value="DUF3078"/>
    <property type="match status" value="1"/>
</dbReference>
<accession>A0ABS1KN54</accession>
<keyword evidence="1" id="KW-0732">Signal</keyword>
<organism evidence="2 3">
    <name type="scientific">Chryseolinea lacunae</name>
    <dbReference type="NCBI Taxonomy" id="2801331"/>
    <lineage>
        <taxon>Bacteria</taxon>
        <taxon>Pseudomonadati</taxon>
        <taxon>Bacteroidota</taxon>
        <taxon>Cytophagia</taxon>
        <taxon>Cytophagales</taxon>
        <taxon>Fulvivirgaceae</taxon>
        <taxon>Chryseolinea</taxon>
    </lineage>
</organism>
<evidence type="ECO:0000313" key="2">
    <source>
        <dbReference type="EMBL" id="MBL0740890.1"/>
    </source>
</evidence>
<dbReference type="InterPro" id="IPR021428">
    <property type="entry name" value="DUF3078"/>
</dbReference>
<dbReference type="RefSeq" id="WP_202008265.1">
    <property type="nucleotide sequence ID" value="NZ_JAERRB010000002.1"/>
</dbReference>
<feature type="signal peptide" evidence="1">
    <location>
        <begin position="1"/>
        <end position="25"/>
    </location>
</feature>
<dbReference type="EMBL" id="JAERRB010000002">
    <property type="protein sequence ID" value="MBL0740890.1"/>
    <property type="molecule type" value="Genomic_DNA"/>
</dbReference>
<evidence type="ECO:0000313" key="3">
    <source>
        <dbReference type="Proteomes" id="UP000613030"/>
    </source>
</evidence>
<sequence>MKKTYPLPVVFVAFFLLSITTGLQAQVVKPDTLSHWKKKLIFNINVNQAAFSSNWKAGGINSLGLNSRLNYRANYANGKSSWDNEVDLLYGFVNNSGQGFRKTVDRIFIDTKYGYSLSKNWGLFTSLNFLSQFAVGYKYENDANGVEQRITISDFLAPGYITSAWGLEYHPVEYFKVRISPFAPRVTIVRDSERFIPSVDPVAPYGVIPPDETRFEWLAFQLMAEFNKDIATNVNLQWRYIMFANYETLELKTIDHRLELMLNAKVNKFIQVGLGGIMVYDYDQDSGAQISQVFNLGFTYSFQNYVEPK</sequence>